<evidence type="ECO:0000256" key="5">
    <source>
        <dbReference type="ARBA" id="ARBA00022737"/>
    </source>
</evidence>
<name>A0AAE1H3Q3_9NEOP</name>
<feature type="region of interest" description="Disordered" evidence="11">
    <location>
        <begin position="554"/>
        <end position="621"/>
    </location>
</feature>
<evidence type="ECO:0000313" key="18">
    <source>
        <dbReference type="Proteomes" id="UP001219518"/>
    </source>
</evidence>
<dbReference type="GO" id="GO:0007155">
    <property type="term" value="P:cell adhesion"/>
    <property type="evidence" value="ECO:0007669"/>
    <property type="project" value="UniProtKB-KW"/>
</dbReference>
<dbReference type="FunFam" id="2.120.10.30:FF:000033">
    <property type="entry name" value="teneurin-a isoform X3"/>
    <property type="match status" value="1"/>
</dbReference>
<feature type="compositionally biased region" description="Low complexity" evidence="11">
    <location>
        <begin position="957"/>
        <end position="966"/>
    </location>
</feature>
<reference evidence="17" key="1">
    <citation type="submission" date="2021-07" db="EMBL/GenBank/DDBJ databases">
        <authorList>
            <person name="Catto M.A."/>
            <person name="Jacobson A."/>
            <person name="Kennedy G."/>
            <person name="Labadie P."/>
            <person name="Hunt B.G."/>
            <person name="Srinivasan R."/>
        </authorList>
    </citation>
    <scope>NUCLEOTIDE SEQUENCE</scope>
    <source>
        <strain evidence="17">PL_HMW_Pooled</strain>
        <tissue evidence="17">Head</tissue>
    </source>
</reference>
<feature type="domain" description="Teneurin 1-4-like FN-plug" evidence="13">
    <location>
        <begin position="187"/>
        <end position="267"/>
    </location>
</feature>
<feature type="domain" description="Teneurin NHL" evidence="15">
    <location>
        <begin position="308"/>
        <end position="557"/>
    </location>
</feature>
<evidence type="ECO:0000256" key="10">
    <source>
        <dbReference type="ARBA" id="ARBA00034109"/>
    </source>
</evidence>
<dbReference type="Pfam" id="PF15636">
    <property type="entry name" value="Tox-GHH"/>
    <property type="match status" value="1"/>
</dbReference>
<dbReference type="InterPro" id="IPR051216">
    <property type="entry name" value="Teneurin"/>
</dbReference>
<dbReference type="EMBL" id="JAHWGI010000360">
    <property type="protein sequence ID" value="KAK3914204.1"/>
    <property type="molecule type" value="Genomic_DNA"/>
</dbReference>
<keyword evidence="4" id="KW-0812">Transmembrane</keyword>
<evidence type="ECO:0000256" key="3">
    <source>
        <dbReference type="ARBA" id="ARBA00022536"/>
    </source>
</evidence>
<evidence type="ECO:0000256" key="6">
    <source>
        <dbReference type="ARBA" id="ARBA00022889"/>
    </source>
</evidence>
<dbReference type="InterPro" id="IPR056823">
    <property type="entry name" value="TEN-like_YD-shell"/>
</dbReference>
<dbReference type="Pfam" id="PF25023">
    <property type="entry name" value="TEN_YD-shell"/>
    <property type="match status" value="1"/>
</dbReference>
<evidence type="ECO:0000256" key="11">
    <source>
        <dbReference type="SAM" id="MobiDB-lite"/>
    </source>
</evidence>
<feature type="region of interest" description="Disordered" evidence="11">
    <location>
        <begin position="952"/>
        <end position="975"/>
    </location>
</feature>
<dbReference type="Pfam" id="PF24329">
    <property type="entry name" value="FN-plug_TEN1-4"/>
    <property type="match status" value="1"/>
</dbReference>
<proteinExistence type="predicted"/>
<sequence>MRGQVVTPQGLGIYGVRVSVDKDARLGFTLTRAGGWFDMLVNGGGAVTLQFLRTPFQTTTRTVFVPWNQIVVLSPVVLPLAGDTARPRDRDAAAAAALGFEMPVSSLSLFSGAEDGPSPCEAHDHTLLKPVVVSTWMPEKVGGMPGRSLVFAETQILQEAIRIPGSDLYLQYQSSQAPGYLSTVLMRLTHDRVPATLTHVHVTVQIEGSVHTKTYEADPNLTHVFAWNKRNVYKQKVYGVAQAKVSVGYKHSTCRTIIWETQTATLQGFDVDISDIGGWGLHIHHHYNFHEGILQKGDGSTLHLKRYPRTIKVVVGTGLQRSLQCEDCNGVARDARLLTPVALASGPDGSLYVGDFNLIRRVTPDGNIYTVLQLSATQVSHQYYLSVSPADGHLYVSDTERHQILRVLQLGPNIEDPRINSEPAVGSGDRCVPGDENHCGDEGPALQARLAHPKGLVIAADKTMYIADGTNIRAVDPKGIIHTLVGHHGHHNLWQPIPCYGAIPAAQAQLQWPTGLALSPLDGSLHFIDDRLVLKLTSDRKVKVVAGMPLHCHASTCGAKDQPEPQDSQDSQAREREVPQQAKVGKQQQVAQKQAAGAGLGALDDKKKQEELENEEGSEATSTVLGSILSIAFSPNGELFIAEADSRKVNAIRVVDSAGRMSDFAGRPQPQDAFFAMHGCRCDDGRNATWGPGLGPGSTVGPGAGGPCSCGLGLPQDDPSVGSSAGKDSRETLLSSNAKFTSISAMVVSPDGVLHVADQGSLHVLALEHYLPTHDENGEFRIPFPPTGEVYVFNRYGQHVATRDLTSGNTRYTFLYSKNTSFGKLSTVTDAAGNKILFLRDYSNVVSTIENTQDHKSDLKISGIGFLEKFSEPGRSEIDLHYDSNTGLLTSRADAKGAGGKTSMYRFDELGRVTQVILATGETIELRSRISQDDGLAVEVLAPQAAIALATSTPPVQQQRQQQQRRAVSQAADKQGVTLRMAGRGARRLLISDGPRVSEAASYRNGSLTIRGPLAPWGGDLTCAARRRHPLLELALPVEAEMLPMWSDQVATASPSAPGPNTMAWSYNIVGDAGSSQHKLHQDLWVNHSRVLAMEYDQAVRRQTFYDREDQPLLTVTLDHEGLPLAWTPANGGASVNISYDRFRRVDSWRWGNQLEKYSYDRKGLLSEISNPEDGALQFTYDELNVPTVITLPSKRRFELRYDSDGGLRHITLPSGTHHSLSVQPSLGFLRATYTAPGAPRPYLQHFSYSGLLLQTVYPGDGARVIYKYTPAGKLAEVLHGDGRTRIVYSPVTGLASSVQHTERDLDYRWDLVYSGGVLVEERIEFGPKTGLNNAKISYEVDDNLRVVLVAGRVGGQTLPEHTLAYSPRTGAATQIGQFQVRLWTALSFVSRVLPPCFCSQVQRSNGNETRLADGTAVFTRLTNRMMQEVQVAVTIHNLEAFRMEFSYDSRGRISQTRTYTRNVGVNMYTNVKNFTWDADGQLIGVAAQEPWSFDYDPNGNMLSLTYRGNTIPMEYNQMDRVVKFGEGVYRYDSRGLVVQNAREERFHYNAKGLLVRTNKRGRFDVRYYYDHLDRLSVRKDNYGNVTQFFYTNHKRPNEVTQIYSPRDGKLMSLMYDDRGHLVFAQVYRHKYYIATDQCGTPVMVFNQYGEGIREIMRSPYGHIVYDSNPYLYLPIDFCGGLLDTVVSLVHMPGGKVYDPLIGQLMGPAWEDVPARLSRPTHLNLYRFNGNDPINVRRPEWRNHLTDHRSWLSALGYDVSSLAPQLYPSGQLLSPLSPFASPSATAVSPSRPSMAAGAQDGPPLGVVSGFLSHLSERLLSDRLSVSGWPSAAAPAHTRRTWPPNNPLQTFRIGSAFEPPFGRGIIVSRTAHGQAVINSVPSANPIYRDVFTSVFNGSYMLDVLLMVHGASQDTLFFVQPRVERAGEDRAQLKRLGGSVNTTFHEKTGDKEKIIDLKIHTQTAVINLRYGTTPEKEKQRILHHAKMSAVRKAWHREQEAIRSGLAGSGSGLGAAVEWSASEQDEILKSGQAAAYEGEFIHDIFRYPELAEDPYNVRFVKKNAGDDQGPGASAKRKRSAGAGSGTSALAPGGGSGDEDKDLLAKRAQKL</sequence>
<reference evidence="17" key="2">
    <citation type="journal article" date="2023" name="BMC Genomics">
        <title>Pest status, molecular evolution, and epigenetic factors derived from the genome assembly of Frankliniella fusca, a thysanopteran phytovirus vector.</title>
        <authorList>
            <person name="Catto M.A."/>
            <person name="Labadie P.E."/>
            <person name="Jacobson A.L."/>
            <person name="Kennedy G.G."/>
            <person name="Srinivasan R."/>
            <person name="Hunt B.G."/>
        </authorList>
    </citation>
    <scope>NUCLEOTIDE SEQUENCE</scope>
    <source>
        <strain evidence="17">PL_HMW_Pooled</strain>
    </source>
</reference>
<evidence type="ECO:0000259" key="14">
    <source>
        <dbReference type="Pfam" id="PF25020"/>
    </source>
</evidence>
<dbReference type="GO" id="GO:0008045">
    <property type="term" value="P:motor neuron axon guidance"/>
    <property type="evidence" value="ECO:0007669"/>
    <property type="project" value="TreeGrafter"/>
</dbReference>
<dbReference type="Proteomes" id="UP001219518">
    <property type="component" value="Unassembled WGS sequence"/>
</dbReference>
<keyword evidence="9" id="KW-1015">Disulfide bond</keyword>
<dbReference type="Pfam" id="PF25021">
    <property type="entry name" value="TEN_NHL"/>
    <property type="match status" value="2"/>
</dbReference>
<evidence type="ECO:0000259" key="12">
    <source>
        <dbReference type="Pfam" id="PF15636"/>
    </source>
</evidence>
<gene>
    <name evidence="17" type="ORF">KUF71_023617</name>
</gene>
<dbReference type="InterPro" id="IPR008969">
    <property type="entry name" value="CarboxyPept-like_regulatory"/>
</dbReference>
<organism evidence="17 18">
    <name type="scientific">Frankliniella fusca</name>
    <dbReference type="NCBI Taxonomy" id="407009"/>
    <lineage>
        <taxon>Eukaryota</taxon>
        <taxon>Metazoa</taxon>
        <taxon>Ecdysozoa</taxon>
        <taxon>Arthropoda</taxon>
        <taxon>Hexapoda</taxon>
        <taxon>Insecta</taxon>
        <taxon>Pterygota</taxon>
        <taxon>Neoptera</taxon>
        <taxon>Paraneoptera</taxon>
        <taxon>Thysanoptera</taxon>
        <taxon>Terebrantia</taxon>
        <taxon>Thripoidea</taxon>
        <taxon>Thripidae</taxon>
        <taxon>Frankliniella</taxon>
    </lineage>
</organism>
<accession>A0AAE1H3Q3</accession>
<feature type="domain" description="Teneurin TTR-like" evidence="14">
    <location>
        <begin position="1"/>
        <end position="78"/>
    </location>
</feature>
<dbReference type="InterPro" id="IPR056822">
    <property type="entry name" value="TEN_NHL"/>
</dbReference>
<dbReference type="NCBIfam" id="TIGR01643">
    <property type="entry name" value="YD_repeat_2x"/>
    <property type="match status" value="1"/>
</dbReference>
<dbReference type="InterPro" id="IPR056820">
    <property type="entry name" value="TEN_TTR-like"/>
</dbReference>
<evidence type="ECO:0000256" key="2">
    <source>
        <dbReference type="ARBA" id="ARBA00022475"/>
    </source>
</evidence>
<keyword evidence="5" id="KW-0677">Repeat</keyword>
<feature type="domain" description="Teneurin NHL" evidence="15">
    <location>
        <begin position="617"/>
        <end position="682"/>
    </location>
</feature>
<feature type="region of interest" description="Disordered" evidence="11">
    <location>
        <begin position="2058"/>
        <end position="2107"/>
    </location>
</feature>
<evidence type="ECO:0000313" key="17">
    <source>
        <dbReference type="EMBL" id="KAK3914204.1"/>
    </source>
</evidence>
<feature type="domain" description="Teneurin-like YD-shell" evidence="16">
    <location>
        <begin position="777"/>
        <end position="1734"/>
    </location>
</feature>
<dbReference type="InterPro" id="IPR011042">
    <property type="entry name" value="6-blade_b-propeller_TolB-like"/>
</dbReference>
<comment type="caution">
    <text evidence="17">The sequence shown here is derived from an EMBL/GenBank/DDBJ whole genome shotgun (WGS) entry which is preliminary data.</text>
</comment>
<keyword evidence="2" id="KW-1003">Cell membrane</keyword>
<evidence type="ECO:0000256" key="8">
    <source>
        <dbReference type="ARBA" id="ARBA00023136"/>
    </source>
</evidence>
<dbReference type="InterPro" id="IPR057627">
    <property type="entry name" value="FN-plug_TEN1-4"/>
</dbReference>
<keyword evidence="7" id="KW-1133">Transmembrane helix</keyword>
<keyword evidence="3" id="KW-0245">EGF-like domain</keyword>
<dbReference type="Gene3D" id="2.180.10.10">
    <property type="entry name" value="RHS repeat-associated core"/>
    <property type="match status" value="1"/>
</dbReference>
<dbReference type="PANTHER" id="PTHR11219">
    <property type="entry name" value="TENEURIN AND N-ACETYLGLUCOSAMINE-1-PHOSPHODIESTER ALPHA-N-ACETYLGLUCOSAMINIDASE"/>
    <property type="match status" value="1"/>
</dbReference>
<keyword evidence="6" id="KW-0130">Cell adhesion</keyword>
<evidence type="ECO:0000259" key="16">
    <source>
        <dbReference type="Pfam" id="PF25023"/>
    </source>
</evidence>
<dbReference type="InterPro" id="IPR006530">
    <property type="entry name" value="YD"/>
</dbReference>
<dbReference type="GO" id="GO:0097060">
    <property type="term" value="C:synaptic membrane"/>
    <property type="evidence" value="ECO:0007669"/>
    <property type="project" value="UniProtKB-SubCell"/>
</dbReference>
<keyword evidence="8" id="KW-0472">Membrane</keyword>
<dbReference type="GO" id="GO:0042803">
    <property type="term" value="F:protein homodimerization activity"/>
    <property type="evidence" value="ECO:0007669"/>
    <property type="project" value="UniProtKB-ARBA"/>
</dbReference>
<dbReference type="Gene3D" id="2.120.10.30">
    <property type="entry name" value="TolB, C-terminal domain"/>
    <property type="match status" value="2"/>
</dbReference>
<evidence type="ECO:0000256" key="4">
    <source>
        <dbReference type="ARBA" id="ARBA00022692"/>
    </source>
</evidence>
<dbReference type="SUPFAM" id="SSF63829">
    <property type="entry name" value="Calcium-dependent phosphotriesterase"/>
    <property type="match status" value="1"/>
</dbReference>
<protein>
    <submittedName>
        <fullName evidence="17">Teneurin-a</fullName>
    </submittedName>
</protein>
<dbReference type="PANTHER" id="PTHR11219:SF69">
    <property type="entry name" value="TENEURIN-A"/>
    <property type="match status" value="1"/>
</dbReference>
<dbReference type="FunFam" id="2.180.10.10:FF:000011">
    <property type="entry name" value="Tenascin accessory, isoform G"/>
    <property type="match status" value="1"/>
</dbReference>
<evidence type="ECO:0000259" key="15">
    <source>
        <dbReference type="Pfam" id="PF25021"/>
    </source>
</evidence>
<keyword evidence="18" id="KW-1185">Reference proteome</keyword>
<feature type="region of interest" description="Disordered" evidence="11">
    <location>
        <begin position="710"/>
        <end position="729"/>
    </location>
</feature>
<evidence type="ECO:0000256" key="7">
    <source>
        <dbReference type="ARBA" id="ARBA00022989"/>
    </source>
</evidence>
<feature type="domain" description="Tox-GHH" evidence="12">
    <location>
        <begin position="1974"/>
        <end position="2058"/>
    </location>
</feature>
<dbReference type="InterPro" id="IPR028916">
    <property type="entry name" value="Tox-GHH_dom"/>
</dbReference>
<dbReference type="Pfam" id="PF25020">
    <property type="entry name" value="TTR_TEN1-4"/>
    <property type="match status" value="1"/>
</dbReference>
<evidence type="ECO:0000256" key="1">
    <source>
        <dbReference type="ARBA" id="ARBA00004167"/>
    </source>
</evidence>
<comment type="subcellular location">
    <subcellularLocation>
        <location evidence="1">Membrane</location>
        <topology evidence="1">Single-pass membrane protein</topology>
    </subcellularLocation>
    <subcellularLocation>
        <location evidence="10">Synaptic cell membrane</location>
    </subcellularLocation>
</comment>
<evidence type="ECO:0000256" key="9">
    <source>
        <dbReference type="ARBA" id="ARBA00023157"/>
    </source>
</evidence>
<evidence type="ECO:0000259" key="13">
    <source>
        <dbReference type="Pfam" id="PF24329"/>
    </source>
</evidence>
<dbReference type="SUPFAM" id="SSF49464">
    <property type="entry name" value="Carboxypeptidase regulatory domain-like"/>
    <property type="match status" value="1"/>
</dbReference>
<feature type="compositionally biased region" description="Low complexity" evidence="11">
    <location>
        <begin position="580"/>
        <end position="597"/>
    </location>
</feature>